<evidence type="ECO:0000256" key="3">
    <source>
        <dbReference type="ARBA" id="ARBA00022989"/>
    </source>
</evidence>
<evidence type="ECO:0000256" key="6">
    <source>
        <dbReference type="SAM" id="Phobius"/>
    </source>
</evidence>
<evidence type="ECO:0000256" key="2">
    <source>
        <dbReference type="ARBA" id="ARBA00022692"/>
    </source>
</evidence>
<feature type="transmembrane region" description="Helical" evidence="6">
    <location>
        <begin position="144"/>
        <end position="164"/>
    </location>
</feature>
<dbReference type="SMART" id="SM01381">
    <property type="entry name" value="7TM_GPCR_Srsx"/>
    <property type="match status" value="1"/>
</dbReference>
<dbReference type="PANTHER" id="PTHR45698:SF1">
    <property type="entry name" value="TRACE AMINE-ASSOCIATED RECEPTOR 13C-LIKE"/>
    <property type="match status" value="1"/>
</dbReference>
<dbReference type="InterPro" id="IPR017452">
    <property type="entry name" value="GPCR_Rhodpsn_7TM"/>
</dbReference>
<dbReference type="Pfam" id="PF00001">
    <property type="entry name" value="7tm_1"/>
    <property type="match status" value="1"/>
</dbReference>
<organism evidence="8 9">
    <name type="scientific">Pinctada imbricata</name>
    <name type="common">Atlantic pearl-oyster</name>
    <name type="synonym">Pinctada martensii</name>
    <dbReference type="NCBI Taxonomy" id="66713"/>
    <lineage>
        <taxon>Eukaryota</taxon>
        <taxon>Metazoa</taxon>
        <taxon>Spiralia</taxon>
        <taxon>Lophotrochozoa</taxon>
        <taxon>Mollusca</taxon>
        <taxon>Bivalvia</taxon>
        <taxon>Autobranchia</taxon>
        <taxon>Pteriomorphia</taxon>
        <taxon>Pterioida</taxon>
        <taxon>Pterioidea</taxon>
        <taxon>Pteriidae</taxon>
        <taxon>Pinctada</taxon>
    </lineage>
</organism>
<feature type="transmembrane region" description="Helical" evidence="6">
    <location>
        <begin position="34"/>
        <end position="54"/>
    </location>
</feature>
<accession>A0AA88XQE4</accession>
<comment type="subcellular location">
    <subcellularLocation>
        <location evidence="1">Membrane</location>
    </subcellularLocation>
</comment>
<feature type="domain" description="G-protein coupled receptors family 1 profile" evidence="7">
    <location>
        <begin position="45"/>
        <end position="296"/>
    </location>
</feature>
<sequence>MALDNSSLGYTEDPLNTTASLLTTERRNVVFGDMFLVAACLGGFGNGFVLFVYFKSSQLTDITMKLIMNLALTDLITAISLGMTFLAVRSSLIVVSYLNCLIFMIVPNYMFFVSQSVLVINTLDRYIAICHYAKYAEMMTRKALNIMLAVAWIYPIFLLSIPFFGFNYWEEVHACLWRNLLHEWVYITLSSVIITLMSISAFFYVLIMKKAWEFYRRFLPTHTKGTEEEMERIRAKKRAINKGKAMGVITLFFTICWLPSHILQFNFGVNHQGNDTLIGITLFMGTLNCIVNPFVYAWQKKDFRTEAKKIVRCRRPKQRGPKDPTMKKEHAIQSEKTEKLTSKGSKEQIQV</sequence>
<evidence type="ECO:0000256" key="5">
    <source>
        <dbReference type="SAM" id="MobiDB-lite"/>
    </source>
</evidence>
<dbReference type="SUPFAM" id="SSF81321">
    <property type="entry name" value="Family A G protein-coupled receptor-like"/>
    <property type="match status" value="1"/>
</dbReference>
<proteinExistence type="predicted"/>
<feature type="transmembrane region" description="Helical" evidence="6">
    <location>
        <begin position="66"/>
        <end position="88"/>
    </location>
</feature>
<keyword evidence="9" id="KW-1185">Reference proteome</keyword>
<feature type="transmembrane region" description="Helical" evidence="6">
    <location>
        <begin position="277"/>
        <end position="298"/>
    </location>
</feature>
<evidence type="ECO:0000256" key="1">
    <source>
        <dbReference type="ARBA" id="ARBA00004370"/>
    </source>
</evidence>
<evidence type="ECO:0000313" key="9">
    <source>
        <dbReference type="Proteomes" id="UP001186944"/>
    </source>
</evidence>
<comment type="caution">
    <text evidence="8">The sequence shown here is derived from an EMBL/GenBank/DDBJ whole genome shotgun (WGS) entry which is preliminary data.</text>
</comment>
<dbReference type="PRINTS" id="PR00237">
    <property type="entry name" value="GPCRRHODOPSN"/>
</dbReference>
<dbReference type="GO" id="GO:0016020">
    <property type="term" value="C:membrane"/>
    <property type="evidence" value="ECO:0007669"/>
    <property type="project" value="UniProtKB-SubCell"/>
</dbReference>
<gene>
    <name evidence="8" type="ORF">FSP39_020162</name>
</gene>
<feature type="region of interest" description="Disordered" evidence="5">
    <location>
        <begin position="312"/>
        <end position="351"/>
    </location>
</feature>
<feature type="compositionally biased region" description="Basic and acidic residues" evidence="5">
    <location>
        <begin position="320"/>
        <end position="351"/>
    </location>
</feature>
<evidence type="ECO:0000313" key="8">
    <source>
        <dbReference type="EMBL" id="KAK3088524.1"/>
    </source>
</evidence>
<protein>
    <recommendedName>
        <fullName evidence="7">G-protein coupled receptors family 1 profile domain-containing protein</fullName>
    </recommendedName>
</protein>
<dbReference type="Proteomes" id="UP001186944">
    <property type="component" value="Unassembled WGS sequence"/>
</dbReference>
<dbReference type="EMBL" id="VSWD01000011">
    <property type="protein sequence ID" value="KAK3088524.1"/>
    <property type="molecule type" value="Genomic_DNA"/>
</dbReference>
<feature type="transmembrane region" description="Helical" evidence="6">
    <location>
        <begin position="245"/>
        <end position="265"/>
    </location>
</feature>
<dbReference type="InterPro" id="IPR000276">
    <property type="entry name" value="GPCR_Rhodpsn"/>
</dbReference>
<evidence type="ECO:0000256" key="4">
    <source>
        <dbReference type="ARBA" id="ARBA00023136"/>
    </source>
</evidence>
<dbReference type="Gene3D" id="1.20.1070.10">
    <property type="entry name" value="Rhodopsin 7-helix transmembrane proteins"/>
    <property type="match status" value="1"/>
</dbReference>
<keyword evidence="2 6" id="KW-0812">Transmembrane</keyword>
<keyword evidence="4 6" id="KW-0472">Membrane</keyword>
<dbReference type="AlphaFoldDB" id="A0AA88XQE4"/>
<evidence type="ECO:0000259" key="7">
    <source>
        <dbReference type="PROSITE" id="PS50262"/>
    </source>
</evidence>
<keyword evidence="3 6" id="KW-1133">Transmembrane helix</keyword>
<dbReference type="CDD" id="cd00637">
    <property type="entry name" value="7tm_classA_rhodopsin-like"/>
    <property type="match status" value="1"/>
</dbReference>
<feature type="transmembrane region" description="Helical" evidence="6">
    <location>
        <begin position="94"/>
        <end position="123"/>
    </location>
</feature>
<feature type="transmembrane region" description="Helical" evidence="6">
    <location>
        <begin position="184"/>
        <end position="207"/>
    </location>
</feature>
<reference evidence="8" key="1">
    <citation type="submission" date="2019-08" db="EMBL/GenBank/DDBJ databases">
        <title>The improved chromosome-level genome for the pearl oyster Pinctada fucata martensii using PacBio sequencing and Hi-C.</title>
        <authorList>
            <person name="Zheng Z."/>
        </authorList>
    </citation>
    <scope>NUCLEOTIDE SEQUENCE</scope>
    <source>
        <strain evidence="8">ZZ-2019</strain>
        <tissue evidence="8">Adductor muscle</tissue>
    </source>
</reference>
<dbReference type="PROSITE" id="PS50262">
    <property type="entry name" value="G_PROTEIN_RECEP_F1_2"/>
    <property type="match status" value="1"/>
</dbReference>
<name>A0AA88XQE4_PINIB</name>
<dbReference type="PANTHER" id="PTHR45698">
    <property type="entry name" value="TRACE AMINE-ASSOCIATED RECEPTOR 19N-RELATED"/>
    <property type="match status" value="1"/>
</dbReference>
<dbReference type="GO" id="GO:0004930">
    <property type="term" value="F:G protein-coupled receptor activity"/>
    <property type="evidence" value="ECO:0007669"/>
    <property type="project" value="InterPro"/>
</dbReference>